<dbReference type="Proteomes" id="UP000217696">
    <property type="component" value="Chromosome"/>
</dbReference>
<dbReference type="PANTHER" id="PTHR40279">
    <property type="entry name" value="PQQC-LIKE PROTEIN"/>
    <property type="match status" value="1"/>
</dbReference>
<sequence length="238" mass="27364">MQFTSYEQVEQKIWDIVEEEIIQGDFMQSLLAGQWTPLQVREFALQYSYYSRNFPRVLGAAVAAVEPEDDWWVPLVDNLWDEGGRGNPAHYHSLLYHTFLETAAPDVPTNEKYVPDYPVAPAAKEAVTAFLIFLRNATSLEAMASIGFGSELFAGKVMGLIGEGLQHPNYNTDRKLDVTFWTVHADEHEPRHYQLCKNILTRFTSPQELEHMYRAGAYVTRSEARFYQGLYERMQSLL</sequence>
<dbReference type="RefSeq" id="WP_096466910.1">
    <property type="nucleotide sequence ID" value="NZ_AP017312.1"/>
</dbReference>
<gene>
    <name evidence="1" type="ORF">CB4_03394</name>
</gene>
<dbReference type="Pfam" id="PF14518">
    <property type="entry name" value="Haem_oxygenas_2"/>
    <property type="match status" value="1"/>
</dbReference>
<accession>A0A0U4WLA6</accession>
<reference evidence="1 2" key="1">
    <citation type="submission" date="2015-12" db="EMBL/GenBank/DDBJ databases">
        <title>Genome sequence of Aneurinibacillus soli.</title>
        <authorList>
            <person name="Lee J.S."/>
            <person name="Lee K.C."/>
            <person name="Kim K.K."/>
            <person name="Lee B.W."/>
        </authorList>
    </citation>
    <scope>NUCLEOTIDE SEQUENCE [LARGE SCALE GENOMIC DNA]</scope>
    <source>
        <strain evidence="1 2">CB4</strain>
    </source>
</reference>
<protein>
    <submittedName>
        <fullName evidence="1">Uncharacterized protein</fullName>
    </submittedName>
</protein>
<name>A0A0U4WLA6_9BACL</name>
<dbReference type="KEGG" id="asoc:CB4_03394"/>
<dbReference type="SUPFAM" id="SSF48613">
    <property type="entry name" value="Heme oxygenase-like"/>
    <property type="match status" value="1"/>
</dbReference>
<evidence type="ECO:0000313" key="1">
    <source>
        <dbReference type="EMBL" id="BAU29209.1"/>
    </source>
</evidence>
<dbReference type="AlphaFoldDB" id="A0A0U4WLA6"/>
<dbReference type="EMBL" id="AP017312">
    <property type="protein sequence ID" value="BAU29209.1"/>
    <property type="molecule type" value="Genomic_DNA"/>
</dbReference>
<dbReference type="InterPro" id="IPR039068">
    <property type="entry name" value="PqqC-like"/>
</dbReference>
<dbReference type="PANTHER" id="PTHR40279:SF3">
    <property type="entry name" value="4-AMINOBENZOATE SYNTHASE"/>
    <property type="match status" value="1"/>
</dbReference>
<keyword evidence="2" id="KW-1185">Reference proteome</keyword>
<dbReference type="SMART" id="SM01236">
    <property type="entry name" value="Haem_oxygenase_2"/>
    <property type="match status" value="1"/>
</dbReference>
<evidence type="ECO:0000313" key="2">
    <source>
        <dbReference type="Proteomes" id="UP000217696"/>
    </source>
</evidence>
<dbReference type="Gene3D" id="1.20.910.10">
    <property type="entry name" value="Heme oxygenase-like"/>
    <property type="match status" value="1"/>
</dbReference>
<organism evidence="1 2">
    <name type="scientific">Aneurinibacillus soli</name>
    <dbReference type="NCBI Taxonomy" id="1500254"/>
    <lineage>
        <taxon>Bacteria</taxon>
        <taxon>Bacillati</taxon>
        <taxon>Bacillota</taxon>
        <taxon>Bacilli</taxon>
        <taxon>Bacillales</taxon>
        <taxon>Paenibacillaceae</taxon>
        <taxon>Aneurinibacillus group</taxon>
        <taxon>Aneurinibacillus</taxon>
    </lineage>
</organism>
<dbReference type="InterPro" id="IPR016084">
    <property type="entry name" value="Haem_Oase-like_multi-hlx"/>
</dbReference>
<dbReference type="OrthoDB" id="2373871at2"/>
<proteinExistence type="predicted"/>